<gene>
    <name evidence="10" type="ORF">A3770_03p27390</name>
</gene>
<evidence type="ECO:0000256" key="3">
    <source>
        <dbReference type="ARBA" id="ARBA00022692"/>
    </source>
</evidence>
<keyword evidence="2" id="KW-0813">Transport</keyword>
<name>A0A5B8MIX2_9CHLO</name>
<feature type="transmembrane region" description="Helical" evidence="7">
    <location>
        <begin position="190"/>
        <end position="209"/>
    </location>
</feature>
<evidence type="ECO:0000313" key="10">
    <source>
        <dbReference type="EMBL" id="QDZ20221.1"/>
    </source>
</evidence>
<dbReference type="InterPro" id="IPR027469">
    <property type="entry name" value="Cation_efflux_TMD_sf"/>
</dbReference>
<evidence type="ECO:0000313" key="11">
    <source>
        <dbReference type="Proteomes" id="UP000316726"/>
    </source>
</evidence>
<dbReference type="Proteomes" id="UP000316726">
    <property type="component" value="Chromosome 3"/>
</dbReference>
<proteinExistence type="predicted"/>
<organism evidence="10 11">
    <name type="scientific">Chloropicon primus</name>
    <dbReference type="NCBI Taxonomy" id="1764295"/>
    <lineage>
        <taxon>Eukaryota</taxon>
        <taxon>Viridiplantae</taxon>
        <taxon>Chlorophyta</taxon>
        <taxon>Chloropicophyceae</taxon>
        <taxon>Chloropicales</taxon>
        <taxon>Chloropicaceae</taxon>
        <taxon>Chloropicon</taxon>
    </lineage>
</organism>
<dbReference type="PANTHER" id="PTHR43840">
    <property type="entry name" value="MITOCHONDRIAL METAL TRANSPORTER 1-RELATED"/>
    <property type="match status" value="1"/>
</dbReference>
<dbReference type="InterPro" id="IPR058533">
    <property type="entry name" value="Cation_efflux_TM"/>
</dbReference>
<dbReference type="SUPFAM" id="SSF161111">
    <property type="entry name" value="Cation efflux protein transmembrane domain-like"/>
    <property type="match status" value="1"/>
</dbReference>
<feature type="transmembrane region" description="Helical" evidence="7">
    <location>
        <begin position="149"/>
        <end position="170"/>
    </location>
</feature>
<dbReference type="SUPFAM" id="SSF160240">
    <property type="entry name" value="Cation efflux protein cytoplasmic domain-like"/>
    <property type="match status" value="1"/>
</dbReference>
<dbReference type="Gene3D" id="3.30.70.1350">
    <property type="entry name" value="Cation efflux protein, cytoplasmic domain"/>
    <property type="match status" value="1"/>
</dbReference>
<protein>
    <submittedName>
        <fullName evidence="10">Cation efflux protein</fullName>
    </submittedName>
</protein>
<feature type="compositionally biased region" description="Gly residues" evidence="6">
    <location>
        <begin position="54"/>
        <end position="67"/>
    </location>
</feature>
<keyword evidence="11" id="KW-1185">Reference proteome</keyword>
<keyword evidence="4 7" id="KW-1133">Transmembrane helix</keyword>
<dbReference type="InterPro" id="IPR050291">
    <property type="entry name" value="CDF_Transporter"/>
</dbReference>
<dbReference type="Pfam" id="PF01545">
    <property type="entry name" value="Cation_efflux"/>
    <property type="match status" value="1"/>
</dbReference>
<dbReference type="OrthoDB" id="78296at2759"/>
<feature type="compositionally biased region" description="Basic residues" evidence="6">
    <location>
        <begin position="382"/>
        <end position="395"/>
    </location>
</feature>
<evidence type="ECO:0000256" key="5">
    <source>
        <dbReference type="ARBA" id="ARBA00023136"/>
    </source>
</evidence>
<feature type="domain" description="Cation efflux protein transmembrane" evidence="8">
    <location>
        <begin position="83"/>
        <end position="279"/>
    </location>
</feature>
<dbReference type="STRING" id="1764295.A0A5B8MIX2"/>
<dbReference type="PANTHER" id="PTHR43840:SF52">
    <property type="entry name" value="CATION EFFLUX FAMILY PROTEIN"/>
    <property type="match status" value="1"/>
</dbReference>
<dbReference type="Gene3D" id="1.20.1510.10">
    <property type="entry name" value="Cation efflux protein transmembrane domain"/>
    <property type="match status" value="1"/>
</dbReference>
<evidence type="ECO:0000256" key="4">
    <source>
        <dbReference type="ARBA" id="ARBA00022989"/>
    </source>
</evidence>
<sequence>MSTSCKVQIFTEGSYVGSKASDIEVWSAADSSDRTNVAQIRQPLLAGVDPTEGEAGGASTGGGGEGGTPAELRLERRVKFAIYLSLGANVVLLVAKLMIYVVTLSNSIMASLVDSVVDILSQLVLALAEYKMKVADPRYPVGKTRLETIGVIISAGIMSVCSIEVIQSSVLTLWRGLVDKEPTFIHLDVVAYAVLGVATAAKIALFVFCSTMKEKSGAALALTEDHLNDILSNCVALLTAALASNLPQVWWVDSAGGALISVYIIVRWIVVAMEHTDKLVGKGADETFVQVIKDMADNHHKMLMPDEIRAYFFGQKYFVELEVILPANMSVQHSHDIGLDLQHKIEALDEVERAFVHIDYQNRETPEHRTERELTRTSSARRSPHRPWYRHHFHHPCGTELHSSESTKSPARRRTSRGRPDPSPPADISSFSSLMFTGQLGACRDRLTLELIADRFVGEGDEVDAWSPPWWWWDSANERTEHEEEELLVILIIPKRDRVRGLLLRTLAPPAAAAAAAAPAVMAYVGATLS</sequence>
<feature type="region of interest" description="Disordered" evidence="6">
    <location>
        <begin position="362"/>
        <end position="430"/>
    </location>
</feature>
<dbReference type="InterPro" id="IPR036837">
    <property type="entry name" value="Cation_efflux_CTD_sf"/>
</dbReference>
<feature type="domain" description="Cation efflux protein cytoplasmic" evidence="9">
    <location>
        <begin position="285"/>
        <end position="359"/>
    </location>
</feature>
<accession>A0A5B8MIX2</accession>
<feature type="compositionally biased region" description="Basic and acidic residues" evidence="6">
    <location>
        <begin position="362"/>
        <end position="375"/>
    </location>
</feature>
<dbReference type="AlphaFoldDB" id="A0A5B8MIX2"/>
<keyword evidence="3 7" id="KW-0812">Transmembrane</keyword>
<dbReference type="GO" id="GO:0008324">
    <property type="term" value="F:monoatomic cation transmembrane transporter activity"/>
    <property type="evidence" value="ECO:0007669"/>
    <property type="project" value="InterPro"/>
</dbReference>
<feature type="transmembrane region" description="Helical" evidence="7">
    <location>
        <begin position="256"/>
        <end position="273"/>
    </location>
</feature>
<dbReference type="InterPro" id="IPR002524">
    <property type="entry name" value="Cation_efflux"/>
</dbReference>
<feature type="transmembrane region" description="Helical" evidence="7">
    <location>
        <begin position="80"/>
        <end position="102"/>
    </location>
</feature>
<dbReference type="GO" id="GO:0016020">
    <property type="term" value="C:membrane"/>
    <property type="evidence" value="ECO:0007669"/>
    <property type="project" value="UniProtKB-SubCell"/>
</dbReference>
<feature type="region of interest" description="Disordered" evidence="6">
    <location>
        <begin position="48"/>
        <end position="68"/>
    </location>
</feature>
<dbReference type="EMBL" id="CP031036">
    <property type="protein sequence ID" value="QDZ20221.1"/>
    <property type="molecule type" value="Genomic_DNA"/>
</dbReference>
<dbReference type="InterPro" id="IPR027470">
    <property type="entry name" value="Cation_efflux_CTD"/>
</dbReference>
<evidence type="ECO:0000259" key="8">
    <source>
        <dbReference type="Pfam" id="PF01545"/>
    </source>
</evidence>
<feature type="transmembrane region" description="Helical" evidence="7">
    <location>
        <begin position="502"/>
        <end position="527"/>
    </location>
</feature>
<comment type="subcellular location">
    <subcellularLocation>
        <location evidence="1">Membrane</location>
        <topology evidence="1">Multi-pass membrane protein</topology>
    </subcellularLocation>
</comment>
<reference evidence="10 11" key="1">
    <citation type="submission" date="2018-07" db="EMBL/GenBank/DDBJ databases">
        <title>The complete nuclear genome of the prasinophyte Chloropicon primus (CCMP1205).</title>
        <authorList>
            <person name="Pombert J.-F."/>
            <person name="Otis C."/>
            <person name="Turmel M."/>
            <person name="Lemieux C."/>
        </authorList>
    </citation>
    <scope>NUCLEOTIDE SEQUENCE [LARGE SCALE GENOMIC DNA]</scope>
    <source>
        <strain evidence="10 11">CCMP1205</strain>
    </source>
</reference>
<evidence type="ECO:0000256" key="1">
    <source>
        <dbReference type="ARBA" id="ARBA00004141"/>
    </source>
</evidence>
<evidence type="ECO:0000256" key="7">
    <source>
        <dbReference type="SAM" id="Phobius"/>
    </source>
</evidence>
<evidence type="ECO:0000259" key="9">
    <source>
        <dbReference type="Pfam" id="PF16916"/>
    </source>
</evidence>
<evidence type="ECO:0000256" key="6">
    <source>
        <dbReference type="SAM" id="MobiDB-lite"/>
    </source>
</evidence>
<dbReference type="NCBIfam" id="TIGR01297">
    <property type="entry name" value="CDF"/>
    <property type="match status" value="1"/>
</dbReference>
<evidence type="ECO:0000256" key="2">
    <source>
        <dbReference type="ARBA" id="ARBA00022448"/>
    </source>
</evidence>
<keyword evidence="5 7" id="KW-0472">Membrane</keyword>
<dbReference type="Pfam" id="PF16916">
    <property type="entry name" value="ZT_dimer"/>
    <property type="match status" value="1"/>
</dbReference>